<organism evidence="15 16">
    <name type="scientific">Eragrostis curvula</name>
    <name type="common">weeping love grass</name>
    <dbReference type="NCBI Taxonomy" id="38414"/>
    <lineage>
        <taxon>Eukaryota</taxon>
        <taxon>Viridiplantae</taxon>
        <taxon>Streptophyta</taxon>
        <taxon>Embryophyta</taxon>
        <taxon>Tracheophyta</taxon>
        <taxon>Spermatophyta</taxon>
        <taxon>Magnoliopsida</taxon>
        <taxon>Liliopsida</taxon>
        <taxon>Poales</taxon>
        <taxon>Poaceae</taxon>
        <taxon>PACMAD clade</taxon>
        <taxon>Chloridoideae</taxon>
        <taxon>Eragrostideae</taxon>
        <taxon>Eragrostidinae</taxon>
        <taxon>Eragrostis</taxon>
    </lineage>
</organism>
<gene>
    <name evidence="15" type="ORF">EJB05_47907</name>
</gene>
<evidence type="ECO:0000256" key="5">
    <source>
        <dbReference type="ARBA" id="ARBA00022626"/>
    </source>
</evidence>
<evidence type="ECO:0000256" key="1">
    <source>
        <dbReference type="ARBA" id="ARBA00004251"/>
    </source>
</evidence>
<dbReference type="Pfam" id="PF13855">
    <property type="entry name" value="LRR_8"/>
    <property type="match status" value="2"/>
</dbReference>
<dbReference type="GO" id="GO:0005886">
    <property type="term" value="C:plasma membrane"/>
    <property type="evidence" value="ECO:0007669"/>
    <property type="project" value="UniProtKB-SubCell"/>
</dbReference>
<comment type="similarity">
    <text evidence="2">Belongs to the RLP family.</text>
</comment>
<feature type="domain" description="Leucine-rich repeat-containing N-terminal plant-type" evidence="14">
    <location>
        <begin position="27"/>
        <end position="63"/>
    </location>
</feature>
<proteinExistence type="inferred from homology"/>
<dbReference type="Pfam" id="PF13516">
    <property type="entry name" value="LRR_6"/>
    <property type="match status" value="1"/>
</dbReference>
<reference evidence="15 16" key="1">
    <citation type="journal article" date="2019" name="Sci. Rep.">
        <title>A high-quality genome of Eragrostis curvula grass provides insights into Poaceae evolution and supports new strategies to enhance forage quality.</title>
        <authorList>
            <person name="Carballo J."/>
            <person name="Santos B.A.C.M."/>
            <person name="Zappacosta D."/>
            <person name="Garbus I."/>
            <person name="Selva J.P."/>
            <person name="Gallo C.A."/>
            <person name="Diaz A."/>
            <person name="Albertini E."/>
            <person name="Caccamo M."/>
            <person name="Echenique V."/>
        </authorList>
    </citation>
    <scope>NUCLEOTIDE SEQUENCE [LARGE SCALE GENOMIC DNA]</scope>
    <source>
        <strain evidence="16">cv. Victoria</strain>
        <tissue evidence="15">Leaf</tissue>
    </source>
</reference>
<dbReference type="Gramene" id="TVU04773">
    <property type="protein sequence ID" value="TVU04773"/>
    <property type="gene ID" value="EJB05_47907"/>
</dbReference>
<evidence type="ECO:0000259" key="14">
    <source>
        <dbReference type="Pfam" id="PF08263"/>
    </source>
</evidence>
<evidence type="ECO:0000256" key="4">
    <source>
        <dbReference type="ARBA" id="ARBA00022614"/>
    </source>
</evidence>
<keyword evidence="7 13" id="KW-0732">Signal</keyword>
<evidence type="ECO:0000313" key="16">
    <source>
        <dbReference type="Proteomes" id="UP000324897"/>
    </source>
</evidence>
<comment type="subcellular location">
    <subcellularLocation>
        <location evidence="1">Cell membrane</location>
        <topology evidence="1">Single-pass type I membrane protein</topology>
    </subcellularLocation>
</comment>
<feature type="chain" id="PRO_5023878376" description="Leucine-rich repeat-containing N-terminal plant-type domain-containing protein" evidence="13">
    <location>
        <begin position="24"/>
        <end position="945"/>
    </location>
</feature>
<dbReference type="InterPro" id="IPR032675">
    <property type="entry name" value="LRR_dom_sf"/>
</dbReference>
<keyword evidence="6 12" id="KW-0812">Transmembrane</keyword>
<dbReference type="FunFam" id="3.80.10.10:FF:000111">
    <property type="entry name" value="LRR receptor-like serine/threonine-protein kinase ERECTA"/>
    <property type="match status" value="1"/>
</dbReference>
<evidence type="ECO:0000313" key="15">
    <source>
        <dbReference type="EMBL" id="TVU04773.1"/>
    </source>
</evidence>
<name>A0A5J9T0H2_9POAL</name>
<dbReference type="PRINTS" id="PR00019">
    <property type="entry name" value="LEURICHRPT"/>
</dbReference>
<evidence type="ECO:0000256" key="10">
    <source>
        <dbReference type="ARBA" id="ARBA00023136"/>
    </source>
</evidence>
<evidence type="ECO:0000256" key="7">
    <source>
        <dbReference type="ARBA" id="ARBA00022729"/>
    </source>
</evidence>
<evidence type="ECO:0000256" key="11">
    <source>
        <dbReference type="ARBA" id="ARBA00023180"/>
    </source>
</evidence>
<dbReference type="Pfam" id="PF00560">
    <property type="entry name" value="LRR_1"/>
    <property type="match status" value="9"/>
</dbReference>
<comment type="caution">
    <text evidence="15">The sequence shown here is derived from an EMBL/GenBank/DDBJ whole genome shotgun (WGS) entry which is preliminary data.</text>
</comment>
<dbReference type="SUPFAM" id="SSF52047">
    <property type="entry name" value="RNI-like"/>
    <property type="match status" value="3"/>
</dbReference>
<accession>A0A5J9T0H2</accession>
<dbReference type="InterPro" id="IPR001611">
    <property type="entry name" value="Leu-rich_rpt"/>
</dbReference>
<dbReference type="InterPro" id="IPR046956">
    <property type="entry name" value="RLP23-like"/>
</dbReference>
<keyword evidence="4" id="KW-0433">Leucine-rich repeat</keyword>
<keyword evidence="8" id="KW-0677">Repeat</keyword>
<evidence type="ECO:0000256" key="6">
    <source>
        <dbReference type="ARBA" id="ARBA00022692"/>
    </source>
</evidence>
<dbReference type="Pfam" id="PF08263">
    <property type="entry name" value="LRRNT_2"/>
    <property type="match status" value="1"/>
</dbReference>
<feature type="signal peptide" evidence="13">
    <location>
        <begin position="1"/>
        <end position="23"/>
    </location>
</feature>
<evidence type="ECO:0000256" key="2">
    <source>
        <dbReference type="ARBA" id="ARBA00009592"/>
    </source>
</evidence>
<evidence type="ECO:0000256" key="12">
    <source>
        <dbReference type="SAM" id="Phobius"/>
    </source>
</evidence>
<feature type="transmembrane region" description="Helical" evidence="12">
    <location>
        <begin position="895"/>
        <end position="917"/>
    </location>
</feature>
<sequence>MAHKVLTAMALWCLMINTKEIAACISAERDALVAFNASIKDPQGRLNSWQGDNCCNWSGVRCSRKTGHVTQLNLGEYSLKGKLNPSLAGLTHLVYLNLSQNDFGGVSIPEFIGSFSVLRNLDLSNASFGGTVPHQLGNLSRLSYFDHFDLSSSGSHVLTMDNFHWVSKLTSLRYLDLSWLYLAASSDWLHAVNMLPMLLVLHLNDASLPATDLNYLPRVNFSTLTQLDLNIGFGTSALSELDMSSCGLSGRIPDELGKLTSLKLVGLADNKLEGAIPRSVNRLCKLVHLDFSGNLLSGDIRKAAMILLPCMKQLEILNLADNELTGNISGWFEQMGSLRVLDLSKNSLSGAIPGSMGELSSLKYLDISFNSFVGTLSEHHFSNLSRLETLVLASNQLKIVTKPGWMPPFQLKELGLYGCLIGPEFPSWLQSQSRIEMIDLGSAGIRGVLPEWIWNFSSSITSLNVSTNNITGKLPTSLEQLKMLTTLNMRHNQLEGSIPHLPASIQVLDLSHNYLSGLLPQSFGNKELRYLLLSHNFLTGAIPTDLCNMVSMEVIDISNNNLSGELPNCWNKDANLYIIDFSSNNLCGEIPSTLGSLSSLITLDLSKNNLSGMLPTSLKSCNRLMFLDVGENNLSGNIPKWIGDGLQALVLLSLGSNQFSGKIPEELSQLHALQYLDFSNNKLSGPVPHFLGNLTGMHLGNSEWDTTPFIEFKVYGVPGAYFSVYTDHVELTYKGQRLIFTRYYLLKSIDLSANKLTCEIPSELGLLSALLSLNLSRNRIEGSIPDELGRMKNLESLDLSWNDLSGSIPQSMTSMEFLSFLNLSYNALSGKIPSEHQFVTFAEESFLGNVNLCGPQLSRICLADKSKHQESPLSRICLANNSKHQNQKLHQHFDILTYLFMLLGFASGFSAVLFILLSSATARKAYIHLTDAALHNAYLLTLRRT</sequence>
<dbReference type="OrthoDB" id="1060944at2759"/>
<keyword evidence="10 12" id="KW-0472">Membrane</keyword>
<evidence type="ECO:0000256" key="8">
    <source>
        <dbReference type="ARBA" id="ARBA00022737"/>
    </source>
</evidence>
<feature type="non-terminal residue" evidence="15">
    <location>
        <position position="1"/>
    </location>
</feature>
<dbReference type="SMART" id="SM00369">
    <property type="entry name" value="LRR_TYP"/>
    <property type="match status" value="11"/>
</dbReference>
<dbReference type="SMART" id="SM00365">
    <property type="entry name" value="LRR_SD22"/>
    <property type="match status" value="4"/>
</dbReference>
<dbReference type="FunFam" id="3.80.10.10:FF:000129">
    <property type="entry name" value="Leucine-rich repeat receptor-like kinase"/>
    <property type="match status" value="1"/>
</dbReference>
<dbReference type="AlphaFoldDB" id="A0A5J9T0H2"/>
<evidence type="ECO:0000256" key="3">
    <source>
        <dbReference type="ARBA" id="ARBA00022475"/>
    </source>
</evidence>
<dbReference type="InterPro" id="IPR013210">
    <property type="entry name" value="LRR_N_plant-typ"/>
</dbReference>
<dbReference type="Proteomes" id="UP000324897">
    <property type="component" value="Unassembled WGS sequence"/>
</dbReference>
<keyword evidence="16" id="KW-1185">Reference proteome</keyword>
<protein>
    <recommendedName>
        <fullName evidence="14">Leucine-rich repeat-containing N-terminal plant-type domain-containing protein</fullName>
    </recommendedName>
</protein>
<keyword evidence="3" id="KW-1003">Cell membrane</keyword>
<dbReference type="FunFam" id="3.80.10.10:FF:000095">
    <property type="entry name" value="LRR receptor-like serine/threonine-protein kinase GSO1"/>
    <property type="match status" value="1"/>
</dbReference>
<dbReference type="PANTHER" id="PTHR48063">
    <property type="entry name" value="LRR RECEPTOR-LIKE KINASE"/>
    <property type="match status" value="1"/>
</dbReference>
<dbReference type="PANTHER" id="PTHR48063:SF21">
    <property type="entry name" value="LEUCINE-RICH REPEAT-CONTAINING N-TERMINAL PLANT-TYPE DOMAIN-CONTAINING PROTEIN"/>
    <property type="match status" value="1"/>
</dbReference>
<keyword evidence="5" id="KW-1070">Brassinosteroid signaling pathway</keyword>
<keyword evidence="9 12" id="KW-1133">Transmembrane helix</keyword>
<evidence type="ECO:0000256" key="13">
    <source>
        <dbReference type="SAM" id="SignalP"/>
    </source>
</evidence>
<dbReference type="EMBL" id="RWGY01000051">
    <property type="protein sequence ID" value="TVU04773.1"/>
    <property type="molecule type" value="Genomic_DNA"/>
</dbReference>
<dbReference type="InterPro" id="IPR003591">
    <property type="entry name" value="Leu-rich_rpt_typical-subtyp"/>
</dbReference>
<evidence type="ECO:0000256" key="9">
    <source>
        <dbReference type="ARBA" id="ARBA00022989"/>
    </source>
</evidence>
<dbReference type="Gene3D" id="3.80.10.10">
    <property type="entry name" value="Ribonuclease Inhibitor"/>
    <property type="match status" value="5"/>
</dbReference>
<dbReference type="GO" id="GO:0009742">
    <property type="term" value="P:brassinosteroid mediated signaling pathway"/>
    <property type="evidence" value="ECO:0007669"/>
    <property type="project" value="UniProtKB-KW"/>
</dbReference>
<keyword evidence="11" id="KW-0325">Glycoprotein</keyword>